<dbReference type="EMBL" id="VSSQ01104130">
    <property type="protein sequence ID" value="MPN44758.1"/>
    <property type="molecule type" value="Genomic_DNA"/>
</dbReference>
<proteinExistence type="predicted"/>
<sequence>MARQNFAQHIHRPGLQRFAHQSVVGIRENLTAHFKRIIPTELVLINQQTHQLRDRQHRMGVVEVNGDFIRQIIVGFVQLIMPIQNVLHRGGDQEILLTQTQFAS</sequence>
<accession>A0A645I0I1</accession>
<comment type="caution">
    <text evidence="1">The sequence shown here is derived from an EMBL/GenBank/DDBJ whole genome shotgun (WGS) entry which is preliminary data.</text>
</comment>
<protein>
    <submittedName>
        <fullName evidence="1">Uncharacterized protein</fullName>
    </submittedName>
</protein>
<reference evidence="1" key="1">
    <citation type="submission" date="2019-08" db="EMBL/GenBank/DDBJ databases">
        <authorList>
            <person name="Kucharzyk K."/>
            <person name="Murdoch R.W."/>
            <person name="Higgins S."/>
            <person name="Loffler F."/>
        </authorList>
    </citation>
    <scope>NUCLEOTIDE SEQUENCE</scope>
</reference>
<gene>
    <name evidence="1" type="ORF">SDC9_192323</name>
</gene>
<evidence type="ECO:0000313" key="1">
    <source>
        <dbReference type="EMBL" id="MPN44758.1"/>
    </source>
</evidence>
<name>A0A645I0I1_9ZZZZ</name>
<organism evidence="1">
    <name type="scientific">bioreactor metagenome</name>
    <dbReference type="NCBI Taxonomy" id="1076179"/>
    <lineage>
        <taxon>unclassified sequences</taxon>
        <taxon>metagenomes</taxon>
        <taxon>ecological metagenomes</taxon>
    </lineage>
</organism>
<dbReference type="AlphaFoldDB" id="A0A645I0I1"/>